<protein>
    <submittedName>
        <fullName evidence="1">Polar amino acid transport system substrate-binding protein</fullName>
    </submittedName>
</protein>
<dbReference type="AlphaFoldDB" id="A0A1H7R5G5"/>
<proteinExistence type="predicted"/>
<dbReference type="STRING" id="641665.GCA_002104455_01223"/>
<sequence length="67" mass="7636">MLHEIKRLKLNNIIHAGHQGKKTELYIAIANAKAARLQGILNSGIRDFRRSGKLKPLLTKYGLNDWQ</sequence>
<reference evidence="2" key="1">
    <citation type="submission" date="2016-10" db="EMBL/GenBank/DDBJ databases">
        <authorList>
            <person name="Varghese N."/>
            <person name="Submissions S."/>
        </authorList>
    </citation>
    <scope>NUCLEOTIDE SEQUENCE [LARGE SCALE GENOMIC DNA]</scope>
    <source>
        <strain evidence="2">CGMCC 1.9127</strain>
    </source>
</reference>
<keyword evidence="2" id="KW-1185">Reference proteome</keyword>
<evidence type="ECO:0000313" key="1">
    <source>
        <dbReference type="EMBL" id="SEL55372.1"/>
    </source>
</evidence>
<organism evidence="1 2">
    <name type="scientific">Colwellia chukchiensis</name>
    <dbReference type="NCBI Taxonomy" id="641665"/>
    <lineage>
        <taxon>Bacteria</taxon>
        <taxon>Pseudomonadati</taxon>
        <taxon>Pseudomonadota</taxon>
        <taxon>Gammaproteobacteria</taxon>
        <taxon>Alteromonadales</taxon>
        <taxon>Colwelliaceae</taxon>
        <taxon>Colwellia</taxon>
    </lineage>
</organism>
<evidence type="ECO:0000313" key="2">
    <source>
        <dbReference type="Proteomes" id="UP000199297"/>
    </source>
</evidence>
<dbReference type="RefSeq" id="WP_085285592.1">
    <property type="nucleotide sequence ID" value="NZ_FOBI01000013.1"/>
</dbReference>
<gene>
    <name evidence="1" type="ORF">SAMN05216262_11389</name>
</gene>
<accession>A0A1H7R5G5</accession>
<dbReference type="Proteomes" id="UP000199297">
    <property type="component" value="Unassembled WGS sequence"/>
</dbReference>
<name>A0A1H7R5G5_9GAMM</name>
<dbReference type="EMBL" id="FOBI01000013">
    <property type="protein sequence ID" value="SEL55372.1"/>
    <property type="molecule type" value="Genomic_DNA"/>
</dbReference>